<protein>
    <submittedName>
        <fullName evidence="1">Uncharacterized protein</fullName>
    </submittedName>
</protein>
<dbReference type="RefSeq" id="WP_203171067.1">
    <property type="nucleotide sequence ID" value="NZ_JAEVLS010000011.1"/>
</dbReference>
<name>A0ABS1X6P1_9GAMM</name>
<reference evidence="1 2" key="1">
    <citation type="journal article" date="2021" name="Int. J. Syst. Evol. Microbiol.">
        <title>Steroidobacter gossypii sp. nov., isolated from soil of cotton cropping field.</title>
        <authorList>
            <person name="Huang R."/>
            <person name="Yang S."/>
            <person name="Zhen C."/>
            <person name="Liu W."/>
        </authorList>
    </citation>
    <scope>NUCLEOTIDE SEQUENCE [LARGE SCALE GENOMIC DNA]</scope>
    <source>
        <strain evidence="1 2">S1-65</strain>
    </source>
</reference>
<comment type="caution">
    <text evidence="1">The sequence shown here is derived from an EMBL/GenBank/DDBJ whole genome shotgun (WGS) entry which is preliminary data.</text>
</comment>
<sequence length="71" mass="7387">MSDAETKINLPGDESLFEIASHGRAGLRGAIDYHRADLALIAGTVRGSPQVMVKSGTRGAVTMAAVRGYGD</sequence>
<keyword evidence="2" id="KW-1185">Reference proteome</keyword>
<evidence type="ECO:0000313" key="2">
    <source>
        <dbReference type="Proteomes" id="UP000661077"/>
    </source>
</evidence>
<evidence type="ECO:0000313" key="1">
    <source>
        <dbReference type="EMBL" id="MBM0108894.1"/>
    </source>
</evidence>
<dbReference type="EMBL" id="JAEVLS010000011">
    <property type="protein sequence ID" value="MBM0108894.1"/>
    <property type="molecule type" value="Genomic_DNA"/>
</dbReference>
<accession>A0ABS1X6P1</accession>
<dbReference type="Proteomes" id="UP000661077">
    <property type="component" value="Unassembled WGS sequence"/>
</dbReference>
<gene>
    <name evidence="1" type="ORF">JM946_29550</name>
</gene>
<organism evidence="1 2">
    <name type="scientific">Steroidobacter gossypii</name>
    <dbReference type="NCBI Taxonomy" id="2805490"/>
    <lineage>
        <taxon>Bacteria</taxon>
        <taxon>Pseudomonadati</taxon>
        <taxon>Pseudomonadota</taxon>
        <taxon>Gammaproteobacteria</taxon>
        <taxon>Steroidobacterales</taxon>
        <taxon>Steroidobacteraceae</taxon>
        <taxon>Steroidobacter</taxon>
    </lineage>
</organism>
<proteinExistence type="predicted"/>